<evidence type="ECO:0000313" key="2">
    <source>
        <dbReference type="EMBL" id="BAK00956.1"/>
    </source>
</evidence>
<dbReference type="EMBL" id="AK369755">
    <property type="protein sequence ID" value="BAK00956.1"/>
    <property type="molecule type" value="mRNA"/>
</dbReference>
<proteinExistence type="evidence at transcript level"/>
<feature type="compositionally biased region" description="Low complexity" evidence="1">
    <location>
        <begin position="1"/>
        <end position="37"/>
    </location>
</feature>
<accession>F2E0T4</accession>
<sequence>MSIAATTHVSTSTWATASTASTASSHTPSSDKSSSQSLPRKFARSCTSKIIAPLEIDASFPTIYVGSHAFITLWGSASFQMGNAVFPTRRRWTSAFPVFLT</sequence>
<protein>
    <submittedName>
        <fullName evidence="2">Predicted protein</fullName>
    </submittedName>
</protein>
<feature type="region of interest" description="Disordered" evidence="1">
    <location>
        <begin position="1"/>
        <end position="39"/>
    </location>
</feature>
<dbReference type="AlphaFoldDB" id="F2E0T4"/>
<organism evidence="2">
    <name type="scientific">Hordeum vulgare subsp. vulgare</name>
    <name type="common">Domesticated barley</name>
    <dbReference type="NCBI Taxonomy" id="112509"/>
    <lineage>
        <taxon>Eukaryota</taxon>
        <taxon>Viridiplantae</taxon>
        <taxon>Streptophyta</taxon>
        <taxon>Embryophyta</taxon>
        <taxon>Tracheophyta</taxon>
        <taxon>Spermatophyta</taxon>
        <taxon>Magnoliopsida</taxon>
        <taxon>Liliopsida</taxon>
        <taxon>Poales</taxon>
        <taxon>Poaceae</taxon>
        <taxon>BOP clade</taxon>
        <taxon>Pooideae</taxon>
        <taxon>Triticodae</taxon>
        <taxon>Triticeae</taxon>
        <taxon>Hordeinae</taxon>
        <taxon>Hordeum</taxon>
    </lineage>
</organism>
<evidence type="ECO:0000256" key="1">
    <source>
        <dbReference type="SAM" id="MobiDB-lite"/>
    </source>
</evidence>
<name>F2E0T4_HORVV</name>
<reference evidence="2" key="1">
    <citation type="journal article" date="2011" name="Plant Physiol.">
        <title>Comprehensive sequence analysis of 24,783 barley full-length cDNAs derived from 12 clone libraries.</title>
        <authorList>
            <person name="Matsumoto T."/>
            <person name="Tanaka T."/>
            <person name="Sakai H."/>
            <person name="Amano N."/>
            <person name="Kanamori H."/>
            <person name="Kurita K."/>
            <person name="Kikuta A."/>
            <person name="Kamiya K."/>
            <person name="Yamamoto M."/>
            <person name="Ikawa H."/>
            <person name="Fujii N."/>
            <person name="Hori K."/>
            <person name="Itoh T."/>
            <person name="Sato K."/>
        </authorList>
    </citation>
    <scope>NUCLEOTIDE SEQUENCE</scope>
</reference>